<dbReference type="Gene3D" id="1.10.45.10">
    <property type="entry name" value="Vanillyl-alcohol Oxidase, Chain A, domain 4"/>
    <property type="match status" value="1"/>
</dbReference>
<name>A0A0S4QT70_9ACTN</name>
<accession>A0A0S4QT70</accession>
<organism evidence="7 8">
    <name type="scientific">Parafrankia irregularis</name>
    <dbReference type="NCBI Taxonomy" id="795642"/>
    <lineage>
        <taxon>Bacteria</taxon>
        <taxon>Bacillati</taxon>
        <taxon>Actinomycetota</taxon>
        <taxon>Actinomycetes</taxon>
        <taxon>Frankiales</taxon>
        <taxon>Frankiaceae</taxon>
        <taxon>Parafrankia</taxon>
    </lineage>
</organism>
<dbReference type="GO" id="GO:0016491">
    <property type="term" value="F:oxidoreductase activity"/>
    <property type="evidence" value="ECO:0007669"/>
    <property type="project" value="UniProtKB-KW"/>
</dbReference>
<dbReference type="Pfam" id="PF01565">
    <property type="entry name" value="FAD_binding_4"/>
    <property type="match status" value="1"/>
</dbReference>
<dbReference type="PANTHER" id="PTHR42934">
    <property type="entry name" value="GLYCOLATE OXIDASE SUBUNIT GLCD"/>
    <property type="match status" value="1"/>
</dbReference>
<evidence type="ECO:0000256" key="5">
    <source>
        <dbReference type="SAM" id="MobiDB-lite"/>
    </source>
</evidence>
<gene>
    <name evidence="7" type="ORF">Ga0074812_11658</name>
</gene>
<keyword evidence="4" id="KW-0560">Oxidoreductase</keyword>
<dbReference type="PANTHER" id="PTHR42934:SF2">
    <property type="entry name" value="GLYCOLATE OXIDASE SUBUNIT GLCD"/>
    <property type="match status" value="1"/>
</dbReference>
<dbReference type="FunFam" id="1.10.45.10:FF:000001">
    <property type="entry name" value="D-lactate dehydrogenase mitochondrial"/>
    <property type="match status" value="1"/>
</dbReference>
<dbReference type="SUPFAM" id="SSF56176">
    <property type="entry name" value="FAD-binding/transporter-associated domain-like"/>
    <property type="match status" value="1"/>
</dbReference>
<feature type="compositionally biased region" description="Polar residues" evidence="5">
    <location>
        <begin position="1"/>
        <end position="12"/>
    </location>
</feature>
<proteinExistence type="predicted"/>
<reference evidence="8" key="1">
    <citation type="submission" date="2015-11" db="EMBL/GenBank/DDBJ databases">
        <authorList>
            <person name="Varghese N."/>
        </authorList>
    </citation>
    <scope>NUCLEOTIDE SEQUENCE [LARGE SCALE GENOMIC DNA]</scope>
    <source>
        <strain evidence="8">DSM 45899</strain>
    </source>
</reference>
<keyword evidence="8" id="KW-1185">Reference proteome</keyword>
<sequence length="516" mass="52067">MRAATSAGSVSQDPADLTAARADRSGWPSPAPPAVVVRAVGVDDVRAVLRLAHEYRVPVVPRGAGTGLAGGAVAGPGELVLSLERMNRIRELSPADMIAVVEPGVRAAELDQAAAAHGLRYAPDPASHDISTLGGNIATNAGGLRCAKYGVTREAVLGLDVVLPGGELLRTGRRTVKGVTGYDLTALLVGSEGTLGVVVAAALRLQPIPPGQPATVAAYFRDAHAAAAAAGAVLAAGVTPALLELLDARFLAALDAWRGTDLRARGQALLLAQTDGSGAEADADRLAAAIREHATVVEISTDPASADELLAARRLALPAIERLGRPLIEDVAVPRSRLAEMVEAIARIGERHNVVVATLAHAADGNLHPIFVVDPAEAAGAGAGAGQGGAELGGAALDPGAPQVPEAVWRAADEVFTTALEMGGTLTGEHGVGLLKRRWVAAELGDGSVDLQRRLRAVFDPRGILNRGKVLPDPAAITDITDATSIADTAGVVNGAAPEGAAATADTAAAPGAAAV</sequence>
<dbReference type="RefSeq" id="WP_226930755.1">
    <property type="nucleotide sequence ID" value="NZ_FAOZ01000016.1"/>
</dbReference>
<dbReference type="Gene3D" id="3.30.70.2740">
    <property type="match status" value="1"/>
</dbReference>
<comment type="cofactor">
    <cofactor evidence="1">
        <name>FAD</name>
        <dbReference type="ChEBI" id="CHEBI:57692"/>
    </cofactor>
</comment>
<evidence type="ECO:0000256" key="1">
    <source>
        <dbReference type="ARBA" id="ARBA00001974"/>
    </source>
</evidence>
<evidence type="ECO:0000256" key="4">
    <source>
        <dbReference type="ARBA" id="ARBA00023002"/>
    </source>
</evidence>
<keyword evidence="3" id="KW-0274">FAD</keyword>
<dbReference type="InterPro" id="IPR016171">
    <property type="entry name" value="Vanillyl_alc_oxidase_C-sub2"/>
</dbReference>
<evidence type="ECO:0000259" key="6">
    <source>
        <dbReference type="PROSITE" id="PS51387"/>
    </source>
</evidence>
<dbReference type="AlphaFoldDB" id="A0A0S4QT70"/>
<dbReference type="Proteomes" id="UP000198802">
    <property type="component" value="Unassembled WGS sequence"/>
</dbReference>
<dbReference type="InterPro" id="IPR006094">
    <property type="entry name" value="Oxid_FAD_bind_N"/>
</dbReference>
<evidence type="ECO:0000256" key="2">
    <source>
        <dbReference type="ARBA" id="ARBA00022630"/>
    </source>
</evidence>
<dbReference type="PROSITE" id="PS51387">
    <property type="entry name" value="FAD_PCMH"/>
    <property type="match status" value="1"/>
</dbReference>
<dbReference type="Pfam" id="PF02913">
    <property type="entry name" value="FAD-oxidase_C"/>
    <property type="match status" value="1"/>
</dbReference>
<dbReference type="InterPro" id="IPR051914">
    <property type="entry name" value="FAD-linked_OxidoTrans_Type4"/>
</dbReference>
<dbReference type="InterPro" id="IPR036318">
    <property type="entry name" value="FAD-bd_PCMH-like_sf"/>
</dbReference>
<dbReference type="SUPFAM" id="SSF55103">
    <property type="entry name" value="FAD-linked oxidases, C-terminal domain"/>
    <property type="match status" value="1"/>
</dbReference>
<dbReference type="GO" id="GO:0071949">
    <property type="term" value="F:FAD binding"/>
    <property type="evidence" value="ECO:0007669"/>
    <property type="project" value="InterPro"/>
</dbReference>
<dbReference type="EMBL" id="FAOZ01000016">
    <property type="protein sequence ID" value="CUU58028.1"/>
    <property type="molecule type" value="Genomic_DNA"/>
</dbReference>
<dbReference type="InterPro" id="IPR016169">
    <property type="entry name" value="FAD-bd_PCMH_sub2"/>
</dbReference>
<dbReference type="Gene3D" id="3.30.465.10">
    <property type="match status" value="1"/>
</dbReference>
<feature type="domain" description="FAD-binding PCMH-type" evidence="6">
    <location>
        <begin position="28"/>
        <end position="208"/>
    </location>
</feature>
<evidence type="ECO:0000256" key="3">
    <source>
        <dbReference type="ARBA" id="ARBA00022827"/>
    </source>
</evidence>
<evidence type="ECO:0000313" key="8">
    <source>
        <dbReference type="Proteomes" id="UP000198802"/>
    </source>
</evidence>
<dbReference type="InterPro" id="IPR004113">
    <property type="entry name" value="FAD-bd_oxidored_4_C"/>
</dbReference>
<dbReference type="InterPro" id="IPR016166">
    <property type="entry name" value="FAD-bd_PCMH"/>
</dbReference>
<protein>
    <submittedName>
        <fullName evidence="7">Glycolate oxidase</fullName>
    </submittedName>
</protein>
<dbReference type="InterPro" id="IPR016164">
    <property type="entry name" value="FAD-linked_Oxase-like_C"/>
</dbReference>
<keyword evidence="2" id="KW-0285">Flavoprotein</keyword>
<feature type="region of interest" description="Disordered" evidence="5">
    <location>
        <begin position="1"/>
        <end position="30"/>
    </location>
</feature>
<evidence type="ECO:0000313" key="7">
    <source>
        <dbReference type="EMBL" id="CUU58028.1"/>
    </source>
</evidence>